<dbReference type="AlphaFoldDB" id="A0A834SE23"/>
<proteinExistence type="predicted"/>
<dbReference type="Proteomes" id="UP000634136">
    <property type="component" value="Unassembled WGS sequence"/>
</dbReference>
<organism evidence="1 2">
    <name type="scientific">Senna tora</name>
    <dbReference type="NCBI Taxonomy" id="362788"/>
    <lineage>
        <taxon>Eukaryota</taxon>
        <taxon>Viridiplantae</taxon>
        <taxon>Streptophyta</taxon>
        <taxon>Embryophyta</taxon>
        <taxon>Tracheophyta</taxon>
        <taxon>Spermatophyta</taxon>
        <taxon>Magnoliopsida</taxon>
        <taxon>eudicotyledons</taxon>
        <taxon>Gunneridae</taxon>
        <taxon>Pentapetalae</taxon>
        <taxon>rosids</taxon>
        <taxon>fabids</taxon>
        <taxon>Fabales</taxon>
        <taxon>Fabaceae</taxon>
        <taxon>Caesalpinioideae</taxon>
        <taxon>Cassia clade</taxon>
        <taxon>Senna</taxon>
    </lineage>
</organism>
<evidence type="ECO:0000313" key="2">
    <source>
        <dbReference type="Proteomes" id="UP000634136"/>
    </source>
</evidence>
<accession>A0A834SE23</accession>
<comment type="caution">
    <text evidence="1">The sequence shown here is derived from an EMBL/GenBank/DDBJ whole genome shotgun (WGS) entry which is preliminary data.</text>
</comment>
<keyword evidence="2" id="KW-1185">Reference proteome</keyword>
<evidence type="ECO:0000313" key="1">
    <source>
        <dbReference type="EMBL" id="KAF7802525.1"/>
    </source>
</evidence>
<reference evidence="1" key="1">
    <citation type="submission" date="2020-09" db="EMBL/GenBank/DDBJ databases">
        <title>Genome-Enabled Discovery of Anthraquinone Biosynthesis in Senna tora.</title>
        <authorList>
            <person name="Kang S.-H."/>
            <person name="Pandey R.P."/>
            <person name="Lee C.-M."/>
            <person name="Sim J.-S."/>
            <person name="Jeong J.-T."/>
            <person name="Choi B.-S."/>
            <person name="Jung M."/>
            <person name="Ginzburg D."/>
            <person name="Zhao K."/>
            <person name="Won S.Y."/>
            <person name="Oh T.-J."/>
            <person name="Yu Y."/>
            <person name="Kim N.-H."/>
            <person name="Lee O.R."/>
            <person name="Lee T.-H."/>
            <person name="Bashyal P."/>
            <person name="Kim T.-S."/>
            <person name="Lee W.-H."/>
            <person name="Kawkins C."/>
            <person name="Kim C.-K."/>
            <person name="Kim J.S."/>
            <person name="Ahn B.O."/>
            <person name="Rhee S.Y."/>
            <person name="Sohng J.K."/>
        </authorList>
    </citation>
    <scope>NUCLEOTIDE SEQUENCE</scope>
    <source>
        <tissue evidence="1">Leaf</tissue>
    </source>
</reference>
<name>A0A834SE23_9FABA</name>
<gene>
    <name evidence="1" type="ORF">G2W53_041636</name>
</gene>
<dbReference type="EMBL" id="JAAIUW010000013">
    <property type="protein sequence ID" value="KAF7802525.1"/>
    <property type="molecule type" value="Genomic_DNA"/>
</dbReference>
<protein>
    <submittedName>
        <fullName evidence="1">Uncharacterized protein</fullName>
    </submittedName>
</protein>
<sequence length="22" mass="2387">MGLVLALVKKSEDNFIAKPELA</sequence>